<comment type="caution">
    <text evidence="1">The sequence shown here is derived from an EMBL/GenBank/DDBJ whole genome shotgun (WGS) entry which is preliminary data.</text>
</comment>
<reference evidence="1 2" key="1">
    <citation type="submission" date="2023-07" db="EMBL/GenBank/DDBJ databases">
        <title>Sorghum-associated microbial communities from plants grown in Nebraska, USA.</title>
        <authorList>
            <person name="Schachtman D."/>
        </authorList>
    </citation>
    <scope>NUCLEOTIDE SEQUENCE [LARGE SCALE GENOMIC DNA]</scope>
    <source>
        <strain evidence="1 2">4249</strain>
    </source>
</reference>
<evidence type="ECO:0000313" key="2">
    <source>
        <dbReference type="Proteomes" id="UP001265700"/>
    </source>
</evidence>
<sequence>MNNAVRQGVSDGGGVPYFGCMDLLEFHVQGVERLVAHSDPVELAIQVNQWPTCLYFFGANDLGFNAAEIHVGPLSQLPQCKIDEGHEPF</sequence>
<proteinExistence type="predicted"/>
<evidence type="ECO:0000313" key="1">
    <source>
        <dbReference type="EMBL" id="MDR7150068.1"/>
    </source>
</evidence>
<dbReference type="Proteomes" id="UP001265700">
    <property type="component" value="Unassembled WGS sequence"/>
</dbReference>
<protein>
    <submittedName>
        <fullName evidence="1">Uncharacterized protein</fullName>
    </submittedName>
</protein>
<keyword evidence="2" id="KW-1185">Reference proteome</keyword>
<dbReference type="RefSeq" id="WP_310315150.1">
    <property type="nucleotide sequence ID" value="NZ_JAVDWU010000003.1"/>
</dbReference>
<accession>A0ABU1WLG1</accession>
<gene>
    <name evidence="1" type="ORF">J2W49_002023</name>
</gene>
<name>A0ABU1WLG1_9BURK</name>
<organism evidence="1 2">
    <name type="scientific">Hydrogenophaga palleronii</name>
    <dbReference type="NCBI Taxonomy" id="65655"/>
    <lineage>
        <taxon>Bacteria</taxon>
        <taxon>Pseudomonadati</taxon>
        <taxon>Pseudomonadota</taxon>
        <taxon>Betaproteobacteria</taxon>
        <taxon>Burkholderiales</taxon>
        <taxon>Comamonadaceae</taxon>
        <taxon>Hydrogenophaga</taxon>
    </lineage>
</organism>
<dbReference type="EMBL" id="JAVDWU010000003">
    <property type="protein sequence ID" value="MDR7150068.1"/>
    <property type="molecule type" value="Genomic_DNA"/>
</dbReference>